<organism evidence="3 4">
    <name type="scientific">Rhizopogon vesiculosus</name>
    <dbReference type="NCBI Taxonomy" id="180088"/>
    <lineage>
        <taxon>Eukaryota</taxon>
        <taxon>Fungi</taxon>
        <taxon>Dikarya</taxon>
        <taxon>Basidiomycota</taxon>
        <taxon>Agaricomycotina</taxon>
        <taxon>Agaricomycetes</taxon>
        <taxon>Agaricomycetidae</taxon>
        <taxon>Boletales</taxon>
        <taxon>Suillineae</taxon>
        <taxon>Rhizopogonaceae</taxon>
        <taxon>Rhizopogon</taxon>
    </lineage>
</organism>
<sequence length="296" mass="32112">MYNNVFQYVFLAVVADGCRLDMESPPTTCKVSGQAALTVLSRKEPKSGEQQARAVGAYFANTTFTKIYASPLPRARDTAQALLDAQPDPKPLHDFSIDLIKEQSFGAAEGHLPSMREEGKTLTAHFQEGKYPILYESESDVAFPGGESALDMLRRGETAVREVLMPHVLSTARTGQEEHIVLVSHGLCIAAIVGGLVRILGRGTWKRKGPMVNTGWTRVEVRVQGVQDGIPDELTDGEVPLSEVTVTDESRKGHLEGLVDACLPVGMKAYQGGGLVETKNPNEAEAIVQARVELKN</sequence>
<dbReference type="GO" id="GO:0043456">
    <property type="term" value="P:regulation of pentose-phosphate shunt"/>
    <property type="evidence" value="ECO:0007669"/>
    <property type="project" value="TreeGrafter"/>
</dbReference>
<dbReference type="AlphaFoldDB" id="A0A1J8QLC5"/>
<dbReference type="Proteomes" id="UP000183567">
    <property type="component" value="Unassembled WGS sequence"/>
</dbReference>
<dbReference type="Gene3D" id="3.40.50.1240">
    <property type="entry name" value="Phosphoglycerate mutase-like"/>
    <property type="match status" value="1"/>
</dbReference>
<keyword evidence="2" id="KW-0472">Membrane</keyword>
<dbReference type="InterPro" id="IPR029033">
    <property type="entry name" value="His_PPase_superfam"/>
</dbReference>
<dbReference type="GO" id="GO:0004331">
    <property type="term" value="F:fructose-2,6-bisphosphate 2-phosphatase activity"/>
    <property type="evidence" value="ECO:0007669"/>
    <property type="project" value="TreeGrafter"/>
</dbReference>
<dbReference type="InterPro" id="IPR013078">
    <property type="entry name" value="His_Pase_superF_clade-1"/>
</dbReference>
<keyword evidence="2" id="KW-1133">Transmembrane helix</keyword>
<dbReference type="PANTHER" id="PTHR46517:SF1">
    <property type="entry name" value="FRUCTOSE-2,6-BISPHOSPHATASE TIGAR"/>
    <property type="match status" value="1"/>
</dbReference>
<dbReference type="GO" id="GO:0005829">
    <property type="term" value="C:cytosol"/>
    <property type="evidence" value="ECO:0007669"/>
    <property type="project" value="TreeGrafter"/>
</dbReference>
<feature type="transmembrane region" description="Helical" evidence="2">
    <location>
        <begin position="180"/>
        <end position="201"/>
    </location>
</feature>
<keyword evidence="4" id="KW-1185">Reference proteome</keyword>
<keyword evidence="2" id="KW-0812">Transmembrane</keyword>
<evidence type="ECO:0000256" key="1">
    <source>
        <dbReference type="ARBA" id="ARBA00022801"/>
    </source>
</evidence>
<dbReference type="InterPro" id="IPR051695">
    <property type="entry name" value="Phosphoglycerate_Mutase"/>
</dbReference>
<dbReference type="STRING" id="180088.A0A1J8QLC5"/>
<name>A0A1J8QLC5_9AGAM</name>
<dbReference type="SUPFAM" id="SSF53254">
    <property type="entry name" value="Phosphoglycerate mutase-like"/>
    <property type="match status" value="1"/>
</dbReference>
<accession>A0A1J8QLC5</accession>
<gene>
    <name evidence="3" type="ORF">AZE42_04963</name>
</gene>
<dbReference type="CDD" id="cd07067">
    <property type="entry name" value="HP_PGM_like"/>
    <property type="match status" value="1"/>
</dbReference>
<keyword evidence="1" id="KW-0378">Hydrolase</keyword>
<evidence type="ECO:0000313" key="3">
    <source>
        <dbReference type="EMBL" id="OJA14361.1"/>
    </source>
</evidence>
<comment type="caution">
    <text evidence="3">The sequence shown here is derived from an EMBL/GenBank/DDBJ whole genome shotgun (WGS) entry which is preliminary data.</text>
</comment>
<dbReference type="OrthoDB" id="354304at2759"/>
<proteinExistence type="predicted"/>
<evidence type="ECO:0008006" key="5">
    <source>
        <dbReference type="Google" id="ProtNLM"/>
    </source>
</evidence>
<dbReference type="Pfam" id="PF00300">
    <property type="entry name" value="His_Phos_1"/>
    <property type="match status" value="1"/>
</dbReference>
<evidence type="ECO:0000313" key="4">
    <source>
        <dbReference type="Proteomes" id="UP000183567"/>
    </source>
</evidence>
<dbReference type="EMBL" id="LVVM01003728">
    <property type="protein sequence ID" value="OJA14361.1"/>
    <property type="molecule type" value="Genomic_DNA"/>
</dbReference>
<dbReference type="GO" id="GO:0045820">
    <property type="term" value="P:negative regulation of glycolytic process"/>
    <property type="evidence" value="ECO:0007669"/>
    <property type="project" value="TreeGrafter"/>
</dbReference>
<dbReference type="PANTHER" id="PTHR46517">
    <property type="entry name" value="FRUCTOSE-2,6-BISPHOSPHATASE TIGAR"/>
    <property type="match status" value="1"/>
</dbReference>
<reference evidence="3 4" key="1">
    <citation type="submission" date="2016-03" db="EMBL/GenBank/DDBJ databases">
        <title>Comparative genomics of the ectomycorrhizal sister species Rhizopogon vinicolor and Rhizopogon vesiculosus (Basidiomycota: Boletales) reveals a divergence of the mating type B locus.</title>
        <authorList>
            <person name="Mujic A.B."/>
            <person name="Kuo A."/>
            <person name="Tritt A."/>
            <person name="Lipzen A."/>
            <person name="Chen C."/>
            <person name="Johnson J."/>
            <person name="Sharma A."/>
            <person name="Barry K."/>
            <person name="Grigoriev I.V."/>
            <person name="Spatafora J.W."/>
        </authorList>
    </citation>
    <scope>NUCLEOTIDE SEQUENCE [LARGE SCALE GENOMIC DNA]</scope>
    <source>
        <strain evidence="3 4">AM-OR11-056</strain>
    </source>
</reference>
<evidence type="ECO:0000256" key="2">
    <source>
        <dbReference type="SAM" id="Phobius"/>
    </source>
</evidence>
<protein>
    <recommendedName>
        <fullName evidence="5">Phosphoglycerate mutase-like protein</fullName>
    </recommendedName>
</protein>